<protein>
    <recommendedName>
        <fullName evidence="5">Coiled-coil domain-containing protein 112-like</fullName>
    </recommendedName>
</protein>
<feature type="region of interest" description="Disordered" evidence="2">
    <location>
        <begin position="182"/>
        <end position="203"/>
    </location>
</feature>
<dbReference type="PANTHER" id="PTHR21549:SF0">
    <property type="entry name" value="COILED-COIL DOMAIN-CONTAINING PROTEIN 112"/>
    <property type="match status" value="1"/>
</dbReference>
<reference evidence="3" key="3">
    <citation type="submission" date="2025-09" db="UniProtKB">
        <authorList>
            <consortium name="Ensembl"/>
        </authorList>
    </citation>
    <scope>IDENTIFICATION</scope>
</reference>
<evidence type="ECO:0008006" key="5">
    <source>
        <dbReference type="Google" id="ProtNLM"/>
    </source>
</evidence>
<evidence type="ECO:0000256" key="2">
    <source>
        <dbReference type="SAM" id="MobiDB-lite"/>
    </source>
</evidence>
<keyword evidence="4" id="KW-1185">Reference proteome</keyword>
<dbReference type="GeneTree" id="ENSGT00940000167760"/>
<accession>A0A8C9SEG8</accession>
<keyword evidence="1" id="KW-0175">Coiled coil</keyword>
<dbReference type="OrthoDB" id="2152435at2759"/>
<dbReference type="Ensembl" id="ENSSFOT00015033293.2">
    <property type="protein sequence ID" value="ENSSFOP00015032929.2"/>
    <property type="gene ID" value="ENSSFOG00015021045.2"/>
</dbReference>
<evidence type="ECO:0000313" key="3">
    <source>
        <dbReference type="Ensembl" id="ENSSFOP00015032929.2"/>
    </source>
</evidence>
<evidence type="ECO:0000256" key="1">
    <source>
        <dbReference type="ARBA" id="ARBA00023054"/>
    </source>
</evidence>
<reference evidence="3 4" key="1">
    <citation type="submission" date="2019-04" db="EMBL/GenBank/DDBJ databases">
        <authorList>
            <consortium name="Wellcome Sanger Institute Data Sharing"/>
        </authorList>
    </citation>
    <scope>NUCLEOTIDE SEQUENCE [LARGE SCALE GENOMIC DNA]</scope>
</reference>
<dbReference type="AlphaFoldDB" id="A0A8C9SEG8"/>
<feature type="compositionally biased region" description="Basic and acidic residues" evidence="2">
    <location>
        <begin position="317"/>
        <end position="368"/>
    </location>
</feature>
<dbReference type="PANTHER" id="PTHR21549">
    <property type="entry name" value="MUTATED IN BLADDER CANCER 1"/>
    <property type="match status" value="1"/>
</dbReference>
<feature type="region of interest" description="Disordered" evidence="2">
    <location>
        <begin position="317"/>
        <end position="378"/>
    </location>
</feature>
<name>A0A8C9SEG8_SCLFO</name>
<sequence>MHNVSCILLMQKINLIRVLVLEKLREVMAEVDTSISTFKKDQRQGYEELCNEERICWKEICAFEKKMEVWSSKSASAPVPTPSAKVSLNRTPDNDLPREVVDLEKFLLQTGGVLGGWDQVDHDSFLQVWKKHSGRPDYREEALVYLPNKTEEELILHEDWYQKLLSLQEKKKEAIVRWKAEQQKRKETKQQQHVKEEDAKKHESAELKEVQRCRMEEKRRDVAARLQAWRTRRNMQLAQEHERRLKEQIQVKRQAKEERQKQLEAKMAVQAHIQQKKELEDLLTREKESVERAEMEKKKRFAAKEIKRFQERDLHKIETKMQDKRAKEEKEAERERKQAYLKKKIEGHVSRDPTRLSRLTKGWEERTKKIGPTGGRPVLQMFHRAVPTWRQDL</sequence>
<evidence type="ECO:0000313" key="4">
    <source>
        <dbReference type="Proteomes" id="UP000694397"/>
    </source>
</evidence>
<proteinExistence type="predicted"/>
<dbReference type="InterPro" id="IPR039902">
    <property type="entry name" value="CCDC148/CCDC112"/>
</dbReference>
<reference evidence="3" key="2">
    <citation type="submission" date="2025-08" db="UniProtKB">
        <authorList>
            <consortium name="Ensembl"/>
        </authorList>
    </citation>
    <scope>IDENTIFICATION</scope>
</reference>
<gene>
    <name evidence="3" type="primary">ccdc112</name>
</gene>
<organism evidence="3 4">
    <name type="scientific">Scleropages formosus</name>
    <name type="common">Asian bonytongue</name>
    <name type="synonym">Osteoglossum formosum</name>
    <dbReference type="NCBI Taxonomy" id="113540"/>
    <lineage>
        <taxon>Eukaryota</taxon>
        <taxon>Metazoa</taxon>
        <taxon>Chordata</taxon>
        <taxon>Craniata</taxon>
        <taxon>Vertebrata</taxon>
        <taxon>Euteleostomi</taxon>
        <taxon>Actinopterygii</taxon>
        <taxon>Neopterygii</taxon>
        <taxon>Teleostei</taxon>
        <taxon>Osteoglossocephala</taxon>
        <taxon>Osteoglossomorpha</taxon>
        <taxon>Osteoglossiformes</taxon>
        <taxon>Osteoglossidae</taxon>
        <taxon>Scleropages</taxon>
    </lineage>
</organism>
<dbReference type="Proteomes" id="UP000694397">
    <property type="component" value="Chromosome 17"/>
</dbReference>